<evidence type="ECO:0000256" key="3">
    <source>
        <dbReference type="ARBA" id="ARBA00022475"/>
    </source>
</evidence>
<organism evidence="9 10">
    <name type="scientific">Streptomyces qinglanensis</name>
    <dbReference type="NCBI Taxonomy" id="943816"/>
    <lineage>
        <taxon>Bacteria</taxon>
        <taxon>Bacillati</taxon>
        <taxon>Actinomycetota</taxon>
        <taxon>Actinomycetes</taxon>
        <taxon>Kitasatosporales</taxon>
        <taxon>Streptomycetaceae</taxon>
        <taxon>Streptomyces</taxon>
    </lineage>
</organism>
<evidence type="ECO:0000313" key="9">
    <source>
        <dbReference type="EMBL" id="OEU99811.1"/>
    </source>
</evidence>
<comment type="caution">
    <text evidence="9">The sequence shown here is derived from an EMBL/GenBank/DDBJ whole genome shotgun (WGS) entry which is preliminary data.</text>
</comment>
<feature type="transmembrane region" description="Helical" evidence="7">
    <location>
        <begin position="266"/>
        <end position="285"/>
    </location>
</feature>
<comment type="similarity">
    <text evidence="2">Belongs to the EccD/Snm4 family.</text>
</comment>
<accession>A0A1E7K7C7</accession>
<evidence type="ECO:0000256" key="7">
    <source>
        <dbReference type="SAM" id="Phobius"/>
    </source>
</evidence>
<dbReference type="InterPro" id="IPR044049">
    <property type="entry name" value="EccD_transm"/>
</dbReference>
<reference evidence="9 10" key="1">
    <citation type="journal article" date="2016" name="Front. Microbiol.">
        <title>Comparative Genomics Analysis of Streptomyces Species Reveals Their Adaptation to the Marine Environment and Their Diversity at the Genomic Level.</title>
        <authorList>
            <person name="Tian X."/>
            <person name="Zhang Z."/>
            <person name="Yang T."/>
            <person name="Chen M."/>
            <person name="Li J."/>
            <person name="Chen F."/>
            <person name="Yang J."/>
            <person name="Li W."/>
            <person name="Zhang B."/>
            <person name="Zhang Z."/>
            <person name="Wu J."/>
            <person name="Zhang C."/>
            <person name="Long L."/>
            <person name="Xiao J."/>
        </authorList>
    </citation>
    <scope>NUCLEOTIDE SEQUENCE [LARGE SCALE GENOMIC DNA]</scope>
    <source>
        <strain evidence="9 10">SCSIO M10379</strain>
    </source>
</reference>
<keyword evidence="5 7" id="KW-1133">Transmembrane helix</keyword>
<feature type="transmembrane region" description="Helical" evidence="7">
    <location>
        <begin position="123"/>
        <end position="141"/>
    </location>
</feature>
<feature type="transmembrane region" description="Helical" evidence="7">
    <location>
        <begin position="438"/>
        <end position="461"/>
    </location>
</feature>
<dbReference type="PIRSF" id="PIRSF017804">
    <property type="entry name" value="Secretion_EccD1"/>
    <property type="match status" value="1"/>
</dbReference>
<feature type="transmembrane region" description="Helical" evidence="7">
    <location>
        <begin position="403"/>
        <end position="423"/>
    </location>
</feature>
<feature type="transmembrane region" description="Helical" evidence="7">
    <location>
        <begin position="324"/>
        <end position="344"/>
    </location>
</feature>
<dbReference type="NCBIfam" id="TIGR03920">
    <property type="entry name" value="T7SS_EccD"/>
    <property type="match status" value="1"/>
</dbReference>
<dbReference type="EMBL" id="LJGV01000022">
    <property type="protein sequence ID" value="OEU99811.1"/>
    <property type="molecule type" value="Genomic_DNA"/>
</dbReference>
<dbReference type="InterPro" id="IPR029071">
    <property type="entry name" value="Ubiquitin-like_domsf"/>
</dbReference>
<comment type="subcellular location">
    <subcellularLocation>
        <location evidence="1">Cell membrane</location>
        <topology evidence="1">Multi-pass membrane protein</topology>
    </subcellularLocation>
</comment>
<sequence>MSDIQTAGLCRLTVRAPKKSIDLGVPSDVPVADLLPAVLGYGGEDLDEAGIDHGGWVLQRLGGEPLDEERTLDSYDLRDGETLYLRPRTEALPEVHLDDLVDGIATTMADSPFGWSPKASRRLLLGLAVLALTGGLVVLALPGGSSGLRAVCAAVVGMLLVAGAGSASRAVGDAGAGAALGAMVAPYLAFAGWLVPGGDLSGPHAHDLFGSRLLAGSAAGAGGAIVVLAAVAAFAALFLSIAVVAAFGALAGALMFTADLAPHQAAGVIALLAVILGAFVPSLSFRMSGMRMPPLPTNAQQLQEGIEPHSPSGTAARAILADGWMSSLYAAVGTVCAGCVAVLARHADLAALIMVLALSLLLLLHSRGLGNAWQRLSLTVPGALGPLLLILLDAASDEPDQRFLMVGVLLALTACVSIASWTVPGVRLVPYWGRAAEILHTLAAVALLPLALWVLGVYGFLRGLMG</sequence>
<dbReference type="InterPro" id="IPR006707">
    <property type="entry name" value="T7SS_EccD"/>
</dbReference>
<evidence type="ECO:0000256" key="6">
    <source>
        <dbReference type="ARBA" id="ARBA00023136"/>
    </source>
</evidence>
<evidence type="ECO:0000256" key="5">
    <source>
        <dbReference type="ARBA" id="ARBA00022989"/>
    </source>
</evidence>
<gene>
    <name evidence="9" type="ORF">AN217_20605</name>
</gene>
<dbReference type="RefSeq" id="WP_069992540.1">
    <property type="nucleotide sequence ID" value="NZ_LJGV01000022.1"/>
</dbReference>
<dbReference type="SUPFAM" id="SSF54236">
    <property type="entry name" value="Ubiquitin-like"/>
    <property type="match status" value="1"/>
</dbReference>
<evidence type="ECO:0000313" key="10">
    <source>
        <dbReference type="Proteomes" id="UP000175829"/>
    </source>
</evidence>
<evidence type="ECO:0000256" key="4">
    <source>
        <dbReference type="ARBA" id="ARBA00022692"/>
    </source>
</evidence>
<keyword evidence="6 7" id="KW-0472">Membrane</keyword>
<dbReference type="Gene3D" id="3.10.20.90">
    <property type="entry name" value="Phosphatidylinositol 3-kinase Catalytic Subunit, Chain A, domain 1"/>
    <property type="match status" value="1"/>
</dbReference>
<proteinExistence type="inferred from homology"/>
<evidence type="ECO:0000256" key="2">
    <source>
        <dbReference type="ARBA" id="ARBA00006162"/>
    </source>
</evidence>
<protein>
    <submittedName>
        <fullName evidence="9">Secretion protein snm4</fullName>
    </submittedName>
</protein>
<dbReference type="PATRIC" id="fig|943816.4.peg.3648"/>
<feature type="transmembrane region" description="Helical" evidence="7">
    <location>
        <begin position="221"/>
        <end position="254"/>
    </location>
</feature>
<keyword evidence="3" id="KW-1003">Cell membrane</keyword>
<feature type="transmembrane region" description="Helical" evidence="7">
    <location>
        <begin position="349"/>
        <end position="366"/>
    </location>
</feature>
<dbReference type="GO" id="GO:0005886">
    <property type="term" value="C:plasma membrane"/>
    <property type="evidence" value="ECO:0007669"/>
    <property type="project" value="UniProtKB-SubCell"/>
</dbReference>
<evidence type="ECO:0000256" key="1">
    <source>
        <dbReference type="ARBA" id="ARBA00004651"/>
    </source>
</evidence>
<name>A0A1E7K7C7_9ACTN</name>
<dbReference type="InterPro" id="IPR024962">
    <property type="entry name" value="YukD-like"/>
</dbReference>
<feature type="transmembrane region" description="Helical" evidence="7">
    <location>
        <begin position="147"/>
        <end position="167"/>
    </location>
</feature>
<dbReference type="Pfam" id="PF19053">
    <property type="entry name" value="EccD"/>
    <property type="match status" value="1"/>
</dbReference>
<feature type="transmembrane region" description="Helical" evidence="7">
    <location>
        <begin position="174"/>
        <end position="195"/>
    </location>
</feature>
<dbReference type="Proteomes" id="UP000175829">
    <property type="component" value="Unassembled WGS sequence"/>
</dbReference>
<feature type="transmembrane region" description="Helical" evidence="7">
    <location>
        <begin position="372"/>
        <end position="391"/>
    </location>
</feature>
<dbReference type="AlphaFoldDB" id="A0A1E7K7C7"/>
<keyword evidence="4 7" id="KW-0812">Transmembrane</keyword>
<dbReference type="Pfam" id="PF08817">
    <property type="entry name" value="YukD"/>
    <property type="match status" value="1"/>
</dbReference>
<evidence type="ECO:0000259" key="8">
    <source>
        <dbReference type="Pfam" id="PF19053"/>
    </source>
</evidence>
<feature type="domain" description="EccD-like transmembrane" evidence="8">
    <location>
        <begin position="120"/>
        <end position="464"/>
    </location>
</feature>